<reference evidence="3" key="1">
    <citation type="submission" date="2017-01" db="EMBL/GenBank/DDBJ databases">
        <authorList>
            <person name="Varghese N."/>
            <person name="Submissions S."/>
        </authorList>
    </citation>
    <scope>NUCLEOTIDE SEQUENCE [LARGE SCALE GENOMIC DNA]</scope>
    <source>
        <strain evidence="3">DSM 29591</strain>
    </source>
</reference>
<accession>A0A1R3XJ33</accession>
<dbReference type="InterPro" id="IPR009937">
    <property type="entry name" value="Phage_holin_3_6"/>
</dbReference>
<feature type="transmembrane region" description="Helical" evidence="1">
    <location>
        <begin position="78"/>
        <end position="99"/>
    </location>
</feature>
<gene>
    <name evidence="2" type="ORF">SAMN05421665_3045</name>
</gene>
<proteinExistence type="predicted"/>
<keyword evidence="1" id="KW-0472">Membrane</keyword>
<feature type="transmembrane region" description="Helical" evidence="1">
    <location>
        <begin position="45"/>
        <end position="72"/>
    </location>
</feature>
<dbReference type="OrthoDB" id="7866802at2"/>
<evidence type="ECO:0000313" key="3">
    <source>
        <dbReference type="Proteomes" id="UP000186997"/>
    </source>
</evidence>
<dbReference type="RefSeq" id="WP_076660751.1">
    <property type="nucleotide sequence ID" value="NZ_FTPR01000003.1"/>
</dbReference>
<dbReference type="EMBL" id="FTPR01000003">
    <property type="protein sequence ID" value="SIT90264.1"/>
    <property type="molecule type" value="Genomic_DNA"/>
</dbReference>
<dbReference type="Proteomes" id="UP000186997">
    <property type="component" value="Unassembled WGS sequence"/>
</dbReference>
<dbReference type="AlphaFoldDB" id="A0A1R3XJ33"/>
<name>A0A1R3XJ33_9RHOB</name>
<dbReference type="STRING" id="287098.SAMN05421665_3045"/>
<organism evidence="2 3">
    <name type="scientific">Yoonia rosea</name>
    <dbReference type="NCBI Taxonomy" id="287098"/>
    <lineage>
        <taxon>Bacteria</taxon>
        <taxon>Pseudomonadati</taxon>
        <taxon>Pseudomonadota</taxon>
        <taxon>Alphaproteobacteria</taxon>
        <taxon>Rhodobacterales</taxon>
        <taxon>Paracoccaceae</taxon>
        <taxon>Yoonia</taxon>
    </lineage>
</organism>
<keyword evidence="1" id="KW-0812">Transmembrane</keyword>
<keyword evidence="1" id="KW-1133">Transmembrane helix</keyword>
<protein>
    <submittedName>
        <fullName evidence="2">Putative Holin-X, holin superfamily III</fullName>
    </submittedName>
</protein>
<dbReference type="Pfam" id="PF07332">
    <property type="entry name" value="Phage_holin_3_6"/>
    <property type="match status" value="1"/>
</dbReference>
<keyword evidence="3" id="KW-1185">Reference proteome</keyword>
<evidence type="ECO:0000256" key="1">
    <source>
        <dbReference type="SAM" id="Phobius"/>
    </source>
</evidence>
<evidence type="ECO:0000313" key="2">
    <source>
        <dbReference type="EMBL" id="SIT90264.1"/>
    </source>
</evidence>
<sequence length="131" mass="13390">MSKHTIQDAPSLLVDTLRQFSSLVQGEVQLAKAEMSRIVTRAGTGIAFLAVAFLLALVALNVLASAAVAYIAANGLSVGTAALIVGGVLIVAAIGFVLAGKSRLSADALTPEKTAESIRDDITAIREASNV</sequence>